<dbReference type="VEuPathDB" id="FungiDB:RhiirFUN_016653"/>
<feature type="compositionally biased region" description="Polar residues" evidence="1">
    <location>
        <begin position="583"/>
        <end position="592"/>
    </location>
</feature>
<protein>
    <submittedName>
        <fullName evidence="2">Uncharacterized protein</fullName>
    </submittedName>
</protein>
<reference evidence="3 4" key="3">
    <citation type="journal article" date="2018" name="New Phytol.">
        <title>High intraspecific genome diversity in the model arbuscular mycorrhizal symbiont Rhizophagus irregularis.</title>
        <authorList>
            <person name="Chen E.C.H."/>
            <person name="Morin E."/>
            <person name="Beaudet D."/>
            <person name="Noel J."/>
            <person name="Yildirir G."/>
            <person name="Ndikumana S."/>
            <person name="Charron P."/>
            <person name="St-Onge C."/>
            <person name="Giorgi J."/>
            <person name="Kruger M."/>
            <person name="Marton T."/>
            <person name="Ropars J."/>
            <person name="Grigoriev I.V."/>
            <person name="Hainaut M."/>
            <person name="Henrissat B."/>
            <person name="Roux C."/>
            <person name="Martin F."/>
            <person name="Corradi N."/>
        </authorList>
    </citation>
    <scope>NUCLEOTIDE SEQUENCE [LARGE SCALE GENOMIC DNA]</scope>
    <source>
        <strain evidence="4">DAOM 181602 / DAOM 197198 / MUCL 43194</strain>
        <strain evidence="3">DAOM 197198</strain>
    </source>
</reference>
<evidence type="ECO:0000313" key="4">
    <source>
        <dbReference type="Proteomes" id="UP000018888"/>
    </source>
</evidence>
<feature type="region of interest" description="Disordered" evidence="1">
    <location>
        <begin position="16"/>
        <end position="37"/>
    </location>
</feature>
<dbReference type="EMBL" id="AUPC02000051">
    <property type="protein sequence ID" value="POG76339.1"/>
    <property type="molecule type" value="Genomic_DNA"/>
</dbReference>
<keyword evidence="4" id="KW-1185">Reference proteome</keyword>
<dbReference type="HOGENOM" id="CLU_435555_0_0_1"/>
<reference evidence="2" key="2">
    <citation type="submission" date="2013-07" db="EMBL/GenBank/DDBJ databases">
        <title>The genome of an arbuscular mycorrhizal fungus provides insights into the evolution of the oldest plant symbiosis.</title>
        <authorList>
            <consortium name="DOE Joint Genome Institute"/>
            <person name="Tisserant E."/>
            <person name="Malbreil M."/>
            <person name="Kuo A."/>
            <person name="Kohler A."/>
            <person name="Symeonidi A."/>
            <person name="Balestrini R."/>
            <person name="Charron P."/>
            <person name="Duensing N."/>
            <person name="Frei-dit-Frey N."/>
            <person name="Gianinazzi-Pearson V."/>
            <person name="Gilbert B."/>
            <person name="Handa Y."/>
            <person name="Hijri M."/>
            <person name="Kaul R."/>
            <person name="Kawaguchi M."/>
            <person name="Krajinski F."/>
            <person name="Lammers P."/>
            <person name="Lapierre D."/>
            <person name="Masclaux F.G."/>
            <person name="Murat C."/>
            <person name="Morin E."/>
            <person name="Ndikumana S."/>
            <person name="Pagni M."/>
            <person name="Petitpierre D."/>
            <person name="Requena N."/>
            <person name="Rosikiewicz P."/>
            <person name="Riley R."/>
            <person name="Saito K."/>
            <person name="San Clemente H."/>
            <person name="Shapiro H."/>
            <person name="van Tuinen D."/>
            <person name="Becard G."/>
            <person name="Bonfante P."/>
            <person name="Paszkowski U."/>
            <person name="Shachar-Hill Y."/>
            <person name="Young J.P."/>
            <person name="Sanders I.R."/>
            <person name="Henrissat B."/>
            <person name="Rensing S.A."/>
            <person name="Grigoriev I.V."/>
            <person name="Corradi N."/>
            <person name="Roux C."/>
            <person name="Martin F."/>
        </authorList>
    </citation>
    <scope>NUCLEOTIDE SEQUENCE</scope>
    <source>
        <strain evidence="2">DAOM 197198</strain>
    </source>
</reference>
<feature type="compositionally biased region" description="Basic and acidic residues" evidence="1">
    <location>
        <begin position="597"/>
        <end position="610"/>
    </location>
</feature>
<reference evidence="3 4" key="1">
    <citation type="journal article" date="2013" name="Proc. Natl. Acad. Sci. U.S.A.">
        <title>Genome of an arbuscular mycorrhizal fungus provides insight into the oldest plant symbiosis.</title>
        <authorList>
            <person name="Tisserant E."/>
            <person name="Malbreil M."/>
            <person name="Kuo A."/>
            <person name="Kohler A."/>
            <person name="Symeonidi A."/>
            <person name="Balestrini R."/>
            <person name="Charron P."/>
            <person name="Duensing N."/>
            <person name="Frei Dit Frey N."/>
            <person name="Gianinazzi-Pearson V."/>
            <person name="Gilbert L.B."/>
            <person name="Handa Y."/>
            <person name="Herr J.R."/>
            <person name="Hijri M."/>
            <person name="Koul R."/>
            <person name="Kawaguchi M."/>
            <person name="Krajinski F."/>
            <person name="Lammers P.J."/>
            <person name="Masclaux F.G."/>
            <person name="Murat C."/>
            <person name="Morin E."/>
            <person name="Ndikumana S."/>
            <person name="Pagni M."/>
            <person name="Petitpierre D."/>
            <person name="Requena N."/>
            <person name="Rosikiewicz P."/>
            <person name="Riley R."/>
            <person name="Saito K."/>
            <person name="San Clemente H."/>
            <person name="Shapiro H."/>
            <person name="van Tuinen D."/>
            <person name="Becard G."/>
            <person name="Bonfante P."/>
            <person name="Paszkowski U."/>
            <person name="Shachar-Hill Y.Y."/>
            <person name="Tuskan G.A."/>
            <person name="Young P.W."/>
            <person name="Sanders I.R."/>
            <person name="Henrissat B."/>
            <person name="Rensing S.A."/>
            <person name="Grigoriev I.V."/>
            <person name="Corradi N."/>
            <person name="Roux C."/>
            <person name="Martin F."/>
        </authorList>
    </citation>
    <scope>NUCLEOTIDE SEQUENCE [LARGE SCALE GENOMIC DNA]</scope>
    <source>
        <strain evidence="4">DAOM 181602 / DAOM 197198 / MUCL 43194</strain>
        <strain evidence="3">DAOM 197198</strain>
    </source>
</reference>
<name>U9UTP0_RHIID</name>
<accession>U9UTP0</accession>
<sequence>MSSTPLIELDWSSTPQHSYVQLGDPTPPENNSDDISYNTERPVIFSTKDILSLDIDDIYPYTHSTLHFEDNETEYIYDDEDYFQQLLQAHLNAEIEEGSVLRDDKPLIDNTPLTPIQEINPIPPLDTAPLLDNLPIVENINPIPLDTAPLLEILPMNYEIHRSGSSPPFSSTFEYSFSTKKINPYEVRDTRGSGTLYNTKKGRYFLIELDNSSHDLQFKLQKAQSELPYRDISDLYKILAVKNRTSSISNKNRQTKTFIRFSSGPHVIYLGYYFACGFTENNKCCQQPAAVVLSHNRLNCNKHLPKFIIHGRFRTGILPQNPSFLAHNRYQTHNHAKEVHSTRLGISYNVITRRYNEWRGKQDFYLKNVMEPLSTKTKKGVNTTRTFYKEYYNFELDANRTQQQIKRWNRLKFSNFKAERSLGQVRPFLINEHSHVYKKIQHAVERFPPYSRKSKLEIESDKIIRKRTKNWKRRTKMRNKKRKPLPPLPDNFTGKAISYYFNTHNINLAAYKVRRRYNLSGIPDYKFGYLKAVRRYGKYQNRLRSPPPPIVEDKTIDTNTQPEATFFSDKLTLNSHKAHFARTTPTGHQYPSTPEPDPLKSIKDGDERPIRKPRKRRIILPPTPGHDQ</sequence>
<evidence type="ECO:0000313" key="2">
    <source>
        <dbReference type="EMBL" id="ESA18966.1"/>
    </source>
</evidence>
<feature type="region of interest" description="Disordered" evidence="1">
    <location>
        <begin position="581"/>
        <end position="628"/>
    </location>
</feature>
<evidence type="ECO:0000313" key="3">
    <source>
        <dbReference type="EMBL" id="POG76339.1"/>
    </source>
</evidence>
<gene>
    <name evidence="3" type="ORF">GLOIN_2v1769145</name>
    <name evidence="2" type="ORF">GLOINDRAFT_20113</name>
</gene>
<dbReference type="Proteomes" id="UP000018888">
    <property type="component" value="Unassembled WGS sequence"/>
</dbReference>
<organism evidence="2">
    <name type="scientific">Rhizophagus irregularis (strain DAOM 181602 / DAOM 197198 / MUCL 43194)</name>
    <name type="common">Arbuscular mycorrhizal fungus</name>
    <name type="synonym">Glomus intraradices</name>
    <dbReference type="NCBI Taxonomy" id="747089"/>
    <lineage>
        <taxon>Eukaryota</taxon>
        <taxon>Fungi</taxon>
        <taxon>Fungi incertae sedis</taxon>
        <taxon>Mucoromycota</taxon>
        <taxon>Glomeromycotina</taxon>
        <taxon>Glomeromycetes</taxon>
        <taxon>Glomerales</taxon>
        <taxon>Glomeraceae</taxon>
        <taxon>Rhizophagus</taxon>
    </lineage>
</organism>
<proteinExistence type="predicted"/>
<dbReference type="EMBL" id="KI278711">
    <property type="protein sequence ID" value="ESA18966.1"/>
    <property type="molecule type" value="Genomic_DNA"/>
</dbReference>
<evidence type="ECO:0000256" key="1">
    <source>
        <dbReference type="SAM" id="MobiDB-lite"/>
    </source>
</evidence>
<dbReference type="AlphaFoldDB" id="U9UTP0"/>